<dbReference type="EMBL" id="QJKJ01015602">
    <property type="protein sequence ID" value="RDX62258.1"/>
    <property type="molecule type" value="Genomic_DNA"/>
</dbReference>
<dbReference type="Pfam" id="PF13976">
    <property type="entry name" value="gag_pre-integrs"/>
    <property type="match status" value="1"/>
</dbReference>
<accession>A0A371E8A8</accession>
<proteinExistence type="predicted"/>
<keyword evidence="3" id="KW-1185">Reference proteome</keyword>
<evidence type="ECO:0000259" key="1">
    <source>
        <dbReference type="Pfam" id="PF13976"/>
    </source>
</evidence>
<organism evidence="2 3">
    <name type="scientific">Mucuna pruriens</name>
    <name type="common">Velvet bean</name>
    <name type="synonym">Dolichos pruriens</name>
    <dbReference type="NCBI Taxonomy" id="157652"/>
    <lineage>
        <taxon>Eukaryota</taxon>
        <taxon>Viridiplantae</taxon>
        <taxon>Streptophyta</taxon>
        <taxon>Embryophyta</taxon>
        <taxon>Tracheophyta</taxon>
        <taxon>Spermatophyta</taxon>
        <taxon>Magnoliopsida</taxon>
        <taxon>eudicotyledons</taxon>
        <taxon>Gunneridae</taxon>
        <taxon>Pentapetalae</taxon>
        <taxon>rosids</taxon>
        <taxon>fabids</taxon>
        <taxon>Fabales</taxon>
        <taxon>Fabaceae</taxon>
        <taxon>Papilionoideae</taxon>
        <taxon>50 kb inversion clade</taxon>
        <taxon>NPAAA clade</taxon>
        <taxon>indigoferoid/millettioid clade</taxon>
        <taxon>Phaseoleae</taxon>
        <taxon>Mucuna</taxon>
    </lineage>
</organism>
<feature type="non-terminal residue" evidence="2">
    <location>
        <position position="1"/>
    </location>
</feature>
<name>A0A371E8A8_MUCPR</name>
<dbReference type="OrthoDB" id="1422884at2759"/>
<protein>
    <recommendedName>
        <fullName evidence="1">GAG-pre-integrase domain-containing protein</fullName>
    </recommendedName>
</protein>
<evidence type="ECO:0000313" key="2">
    <source>
        <dbReference type="EMBL" id="RDX62258.1"/>
    </source>
</evidence>
<reference evidence="2" key="1">
    <citation type="submission" date="2018-05" db="EMBL/GenBank/DDBJ databases">
        <title>Draft genome of Mucuna pruriens seed.</title>
        <authorList>
            <person name="Nnadi N.E."/>
            <person name="Vos R."/>
            <person name="Hasami M.H."/>
            <person name="Devisetty U.K."/>
            <person name="Aguiy J.C."/>
        </authorList>
    </citation>
    <scope>NUCLEOTIDE SEQUENCE [LARGE SCALE GENOMIC DNA]</scope>
    <source>
        <strain evidence="2">JCA_2017</strain>
    </source>
</reference>
<dbReference type="Proteomes" id="UP000257109">
    <property type="component" value="Unassembled WGS sequence"/>
</dbReference>
<feature type="domain" description="GAG-pre-integrase" evidence="1">
    <location>
        <begin position="38"/>
        <end position="88"/>
    </location>
</feature>
<sequence>MHMLDNDGYDNHFGKLVVVRGEKISKLYWTKALVAKDSVNAMNIMTSLWHKRLSHISEKRLNCLAKNDMLLRLKNVELEMSSHCIVGK</sequence>
<dbReference type="AlphaFoldDB" id="A0A371E8A8"/>
<evidence type="ECO:0000313" key="3">
    <source>
        <dbReference type="Proteomes" id="UP000257109"/>
    </source>
</evidence>
<comment type="caution">
    <text evidence="2">The sequence shown here is derived from an EMBL/GenBank/DDBJ whole genome shotgun (WGS) entry which is preliminary data.</text>
</comment>
<dbReference type="InterPro" id="IPR025724">
    <property type="entry name" value="GAG-pre-integrase_dom"/>
</dbReference>
<gene>
    <name evidence="2" type="ORF">CR513_59429</name>
</gene>